<dbReference type="InterPro" id="IPR013083">
    <property type="entry name" value="Znf_RING/FYVE/PHD"/>
</dbReference>
<feature type="domain" description="DWNN" evidence="7">
    <location>
        <begin position="75"/>
        <end position="121"/>
    </location>
</feature>
<evidence type="ECO:0000256" key="4">
    <source>
        <dbReference type="ARBA" id="ARBA00022833"/>
    </source>
</evidence>
<dbReference type="GO" id="GO:0003676">
    <property type="term" value="F:nucleic acid binding"/>
    <property type="evidence" value="ECO:0007669"/>
    <property type="project" value="InterPro"/>
</dbReference>
<evidence type="ECO:0000256" key="2">
    <source>
        <dbReference type="ARBA" id="ARBA00022723"/>
    </source>
</evidence>
<dbReference type="GO" id="GO:0061630">
    <property type="term" value="F:ubiquitin protein ligase activity"/>
    <property type="evidence" value="ECO:0007669"/>
    <property type="project" value="InterPro"/>
</dbReference>
<dbReference type="AlphaFoldDB" id="A0AAD8RD96"/>
<feature type="region of interest" description="Disordered" evidence="6">
    <location>
        <begin position="125"/>
        <end position="164"/>
    </location>
</feature>
<reference evidence="8" key="1">
    <citation type="submission" date="2023-07" db="EMBL/GenBank/DDBJ databases">
        <title>A chromosome-level genome assembly of Lolium multiflorum.</title>
        <authorList>
            <person name="Chen Y."/>
            <person name="Copetti D."/>
            <person name="Kolliker R."/>
            <person name="Studer B."/>
        </authorList>
    </citation>
    <scope>NUCLEOTIDE SEQUENCE</scope>
    <source>
        <strain evidence="8">02402/16</strain>
        <tissue evidence="8">Leaf</tissue>
    </source>
</reference>
<evidence type="ECO:0000313" key="8">
    <source>
        <dbReference type="EMBL" id="KAK1618892.1"/>
    </source>
</evidence>
<dbReference type="GO" id="GO:0016567">
    <property type="term" value="P:protein ubiquitination"/>
    <property type="evidence" value="ECO:0007669"/>
    <property type="project" value="InterPro"/>
</dbReference>
<dbReference type="Gene3D" id="3.30.40.10">
    <property type="entry name" value="Zinc/RING finger domain, C3HC4 (zinc finger)"/>
    <property type="match status" value="1"/>
</dbReference>
<protein>
    <recommendedName>
        <fullName evidence="7">DWNN domain-containing protein</fullName>
    </recommendedName>
</protein>
<keyword evidence="3" id="KW-0863">Zinc-finger</keyword>
<sequence>MHIFLASLRYYIQPSISSGERVRSSPCVFGDQSRGKDGGVLPVQEWRGHVLSACLGALHLRRRGEAPNHGDKPPRRHGHGRTRGRGPREGIAISDAQTGEEYTDDMALVLRNSTVVVRRVAGPPADAIVSPSTQRPKATQDGGGSSSDSSSRSSSSVSAAEADDEAKAISAVIDAAELKWEGPSPYNHRGAAYPGWAAPHAGYVCRRCRVPGHFIQHCPTNGDPRFDFGKATSVISPAPAAPVDDDGVPADLHCKICSKVMVDAVVTSKCCFSSFCERCIMLNI</sequence>
<dbReference type="EMBL" id="JAUUTY010000006">
    <property type="protein sequence ID" value="KAK1618892.1"/>
    <property type="molecule type" value="Genomic_DNA"/>
</dbReference>
<feature type="compositionally biased region" description="Basic and acidic residues" evidence="6">
    <location>
        <begin position="63"/>
        <end position="73"/>
    </location>
</feature>
<dbReference type="InterPro" id="IPR014891">
    <property type="entry name" value="DWNN_domain"/>
</dbReference>
<dbReference type="GO" id="GO:0006511">
    <property type="term" value="P:ubiquitin-dependent protein catabolic process"/>
    <property type="evidence" value="ECO:0007669"/>
    <property type="project" value="TreeGrafter"/>
</dbReference>
<dbReference type="Gene3D" id="4.10.60.10">
    <property type="entry name" value="Zinc finger, CCHC-type"/>
    <property type="match status" value="1"/>
</dbReference>
<feature type="region of interest" description="Disordered" evidence="6">
    <location>
        <begin position="62"/>
        <end position="98"/>
    </location>
</feature>
<dbReference type="Proteomes" id="UP001231189">
    <property type="component" value="Unassembled WGS sequence"/>
</dbReference>
<dbReference type="InterPro" id="IPR036875">
    <property type="entry name" value="Znf_CCHC_sf"/>
</dbReference>
<dbReference type="PANTHER" id="PTHR15439">
    <property type="entry name" value="RETINOBLASTOMA-BINDING PROTEIN 6"/>
    <property type="match status" value="1"/>
</dbReference>
<dbReference type="GO" id="GO:0008270">
    <property type="term" value="F:zinc ion binding"/>
    <property type="evidence" value="ECO:0007669"/>
    <property type="project" value="UniProtKB-KW"/>
</dbReference>
<keyword evidence="5" id="KW-0539">Nucleus</keyword>
<dbReference type="Pfam" id="PF08783">
    <property type="entry name" value="DWNN"/>
    <property type="match status" value="1"/>
</dbReference>
<feature type="compositionally biased region" description="Low complexity" evidence="6">
    <location>
        <begin position="146"/>
        <end position="160"/>
    </location>
</feature>
<gene>
    <name evidence="8" type="ORF">QYE76_024409</name>
</gene>
<dbReference type="GO" id="GO:0006397">
    <property type="term" value="P:mRNA processing"/>
    <property type="evidence" value="ECO:0007669"/>
    <property type="project" value="InterPro"/>
</dbReference>
<evidence type="ECO:0000256" key="3">
    <source>
        <dbReference type="ARBA" id="ARBA00022771"/>
    </source>
</evidence>
<accession>A0AAD8RD96</accession>
<keyword evidence="4" id="KW-0862">Zinc</keyword>
<proteinExistence type="predicted"/>
<keyword evidence="2" id="KW-0479">Metal-binding</keyword>
<dbReference type="Gene3D" id="3.10.20.90">
    <property type="entry name" value="Phosphatidylinositol 3-kinase Catalytic Subunit, Chain A, domain 1"/>
    <property type="match status" value="1"/>
</dbReference>
<dbReference type="InterPro" id="IPR025829">
    <property type="entry name" value="Zn_knuckle_CX2CX3GHX4C"/>
</dbReference>
<organism evidence="8 9">
    <name type="scientific">Lolium multiflorum</name>
    <name type="common">Italian ryegrass</name>
    <name type="synonym">Lolium perenne subsp. multiflorum</name>
    <dbReference type="NCBI Taxonomy" id="4521"/>
    <lineage>
        <taxon>Eukaryota</taxon>
        <taxon>Viridiplantae</taxon>
        <taxon>Streptophyta</taxon>
        <taxon>Embryophyta</taxon>
        <taxon>Tracheophyta</taxon>
        <taxon>Spermatophyta</taxon>
        <taxon>Magnoliopsida</taxon>
        <taxon>Liliopsida</taxon>
        <taxon>Poales</taxon>
        <taxon>Poaceae</taxon>
        <taxon>BOP clade</taxon>
        <taxon>Pooideae</taxon>
        <taxon>Poodae</taxon>
        <taxon>Poeae</taxon>
        <taxon>Poeae Chloroplast Group 2 (Poeae type)</taxon>
        <taxon>Loliodinae</taxon>
        <taxon>Loliinae</taxon>
        <taxon>Lolium</taxon>
    </lineage>
</organism>
<evidence type="ECO:0000313" key="9">
    <source>
        <dbReference type="Proteomes" id="UP001231189"/>
    </source>
</evidence>
<evidence type="ECO:0000256" key="6">
    <source>
        <dbReference type="SAM" id="MobiDB-lite"/>
    </source>
</evidence>
<dbReference type="PANTHER" id="PTHR15439:SF16">
    <property type="entry name" value="OS03G0335100 PROTEIN"/>
    <property type="match status" value="1"/>
</dbReference>
<dbReference type="SUPFAM" id="SSF57756">
    <property type="entry name" value="Retrovirus zinc finger-like domains"/>
    <property type="match status" value="1"/>
</dbReference>
<comment type="caution">
    <text evidence="8">The sequence shown here is derived from an EMBL/GenBank/DDBJ whole genome shotgun (WGS) entry which is preliminary data.</text>
</comment>
<evidence type="ECO:0000259" key="7">
    <source>
        <dbReference type="SMART" id="SM01180"/>
    </source>
</evidence>
<dbReference type="SUPFAM" id="SSF57850">
    <property type="entry name" value="RING/U-box"/>
    <property type="match status" value="1"/>
</dbReference>
<evidence type="ECO:0000256" key="1">
    <source>
        <dbReference type="ARBA" id="ARBA00004123"/>
    </source>
</evidence>
<dbReference type="GO" id="GO:0005634">
    <property type="term" value="C:nucleus"/>
    <property type="evidence" value="ECO:0007669"/>
    <property type="project" value="UniProtKB-SubCell"/>
</dbReference>
<name>A0AAD8RD96_LOLMU</name>
<keyword evidence="9" id="KW-1185">Reference proteome</keyword>
<dbReference type="SMART" id="SM01180">
    <property type="entry name" value="DWNN"/>
    <property type="match status" value="1"/>
</dbReference>
<feature type="compositionally biased region" description="Basic residues" evidence="6">
    <location>
        <begin position="74"/>
        <end position="85"/>
    </location>
</feature>
<dbReference type="InterPro" id="IPR033489">
    <property type="entry name" value="RBBP6"/>
</dbReference>
<comment type="subcellular location">
    <subcellularLocation>
        <location evidence="1">Nucleus</location>
    </subcellularLocation>
</comment>
<evidence type="ECO:0000256" key="5">
    <source>
        <dbReference type="ARBA" id="ARBA00023242"/>
    </source>
</evidence>
<dbReference type="Pfam" id="PF13696">
    <property type="entry name" value="zf-CCHC_2"/>
    <property type="match status" value="1"/>
</dbReference>